<accession>A0ABW1DLA9</accession>
<name>A0ABW1DLA9_9DEIO</name>
<organism evidence="1 2">
    <name type="scientific">Deinococcus petrolearius</name>
    <dbReference type="NCBI Taxonomy" id="1751295"/>
    <lineage>
        <taxon>Bacteria</taxon>
        <taxon>Thermotogati</taxon>
        <taxon>Deinococcota</taxon>
        <taxon>Deinococci</taxon>
        <taxon>Deinococcales</taxon>
        <taxon>Deinococcaceae</taxon>
        <taxon>Deinococcus</taxon>
    </lineage>
</organism>
<evidence type="ECO:0008006" key="3">
    <source>
        <dbReference type="Google" id="ProtNLM"/>
    </source>
</evidence>
<keyword evidence="2" id="KW-1185">Reference proteome</keyword>
<dbReference type="RefSeq" id="WP_380048814.1">
    <property type="nucleotide sequence ID" value="NZ_JBHSOH010000009.1"/>
</dbReference>
<proteinExistence type="predicted"/>
<dbReference type="EMBL" id="JBHSOH010000009">
    <property type="protein sequence ID" value="MFC5848604.1"/>
    <property type="molecule type" value="Genomic_DNA"/>
</dbReference>
<reference evidence="2" key="1">
    <citation type="journal article" date="2019" name="Int. J. Syst. Evol. Microbiol.">
        <title>The Global Catalogue of Microorganisms (GCM) 10K type strain sequencing project: providing services to taxonomists for standard genome sequencing and annotation.</title>
        <authorList>
            <consortium name="The Broad Institute Genomics Platform"/>
            <consortium name="The Broad Institute Genome Sequencing Center for Infectious Disease"/>
            <person name="Wu L."/>
            <person name="Ma J."/>
        </authorList>
    </citation>
    <scope>NUCLEOTIDE SEQUENCE [LARGE SCALE GENOMIC DNA]</scope>
    <source>
        <strain evidence="2">CGMCC 1.15053</strain>
    </source>
</reference>
<sequence>MDVLNIPVAPDLPGRWRAWLAPERQPLFLTPQEAAGLDLPTVPRADLRLSPEERDTLTLWAVAPEADRVAWLDRAGWAALDERRQRTLLRLQVRYGRGNVPLGRHYADLLPELPPGRFLWSSEHLTPGVLARLLSAGQAECRRNAVPGAVWNAAREVLPGVRALAGTFSGGPGNCFGAVMGAAGVAGAADEWTQRDPFEAFLAARTRPAPSRSGSRDACPGTVLVWRTSDGLAQHTAVTLGGGWAFQKASQSWTTPRVVLPVEELKRRNRTPGWRLERHTLSR</sequence>
<gene>
    <name evidence="1" type="ORF">ACFPQ6_09805</name>
</gene>
<comment type="caution">
    <text evidence="1">The sequence shown here is derived from an EMBL/GenBank/DDBJ whole genome shotgun (WGS) entry which is preliminary data.</text>
</comment>
<evidence type="ECO:0000313" key="1">
    <source>
        <dbReference type="EMBL" id="MFC5848604.1"/>
    </source>
</evidence>
<evidence type="ECO:0000313" key="2">
    <source>
        <dbReference type="Proteomes" id="UP001595979"/>
    </source>
</evidence>
<protein>
    <recommendedName>
        <fullName evidence="3">NlpC/P60 domain-containing protein</fullName>
    </recommendedName>
</protein>
<dbReference type="Proteomes" id="UP001595979">
    <property type="component" value="Unassembled WGS sequence"/>
</dbReference>